<dbReference type="InterPro" id="IPR008523">
    <property type="entry name" value="DUF805"/>
</dbReference>
<dbReference type="Proteomes" id="UP000005777">
    <property type="component" value="Unassembled WGS sequence"/>
</dbReference>
<dbReference type="GO" id="GO:0005886">
    <property type="term" value="C:plasma membrane"/>
    <property type="evidence" value="ECO:0007669"/>
    <property type="project" value="TreeGrafter"/>
</dbReference>
<evidence type="ECO:0008006" key="5">
    <source>
        <dbReference type="Google" id="ProtNLM"/>
    </source>
</evidence>
<protein>
    <recommendedName>
        <fullName evidence="5">DUF805 domain-containing protein</fullName>
    </recommendedName>
</protein>
<proteinExistence type="predicted"/>
<feature type="region of interest" description="Disordered" evidence="1">
    <location>
        <begin position="250"/>
        <end position="344"/>
    </location>
</feature>
<dbReference type="PANTHER" id="PTHR34980">
    <property type="entry name" value="INNER MEMBRANE PROTEIN-RELATED-RELATED"/>
    <property type="match status" value="1"/>
</dbReference>
<dbReference type="Pfam" id="PF05656">
    <property type="entry name" value="DUF805"/>
    <property type="match status" value="1"/>
</dbReference>
<dbReference type="HOGENOM" id="CLU_806298_0_0_11"/>
<evidence type="ECO:0000256" key="1">
    <source>
        <dbReference type="SAM" id="MobiDB-lite"/>
    </source>
</evidence>
<feature type="region of interest" description="Disordered" evidence="1">
    <location>
        <begin position="1"/>
        <end position="20"/>
    </location>
</feature>
<organism evidence="3 4">
    <name type="scientific">Scardovia inopinata F0304</name>
    <dbReference type="NCBI Taxonomy" id="641146"/>
    <lineage>
        <taxon>Bacteria</taxon>
        <taxon>Bacillati</taxon>
        <taxon>Actinomycetota</taxon>
        <taxon>Actinomycetes</taxon>
        <taxon>Bifidobacteriales</taxon>
        <taxon>Bifidobacteriaceae</taxon>
        <taxon>Scardovia</taxon>
    </lineage>
</organism>
<dbReference type="PANTHER" id="PTHR34980:SF2">
    <property type="entry name" value="INNER MEMBRANE PROTEIN YHAH-RELATED"/>
    <property type="match status" value="1"/>
</dbReference>
<evidence type="ECO:0000256" key="2">
    <source>
        <dbReference type="SAM" id="Phobius"/>
    </source>
</evidence>
<comment type="caution">
    <text evidence="3">The sequence shown here is derived from an EMBL/GenBank/DDBJ whole genome shotgun (WGS) entry which is preliminary data.</text>
</comment>
<reference evidence="3 4" key="1">
    <citation type="submission" date="2012-01" db="EMBL/GenBank/DDBJ databases">
        <title>The Genome Sequence of Scardovia inopinata F0304.</title>
        <authorList>
            <consortium name="The Broad Institute Genome Sequencing Platform"/>
            <person name="Ward D."/>
            <person name="Earl A."/>
            <person name="Feldgarden M."/>
            <person name="Gevers D."/>
            <person name="Young S."/>
            <person name="Zeng Q."/>
            <person name="Koehrsen M."/>
            <person name="Alvarado L."/>
            <person name="Berlin A.M."/>
            <person name="Borenstein D."/>
            <person name="Chapman S.B."/>
            <person name="Chen Z."/>
            <person name="Engels R."/>
            <person name="Freedman E."/>
            <person name="Gellesch M."/>
            <person name="Goldberg J."/>
            <person name="Griggs A."/>
            <person name="Gujja S."/>
            <person name="Heilman E.R."/>
            <person name="Heiman D.I."/>
            <person name="Hepburn T.A."/>
            <person name="Howarth C."/>
            <person name="Jen D."/>
            <person name="Larson L."/>
            <person name="Mehta T."/>
            <person name="Park D."/>
            <person name="Pearson M."/>
            <person name="Richards J."/>
            <person name="Roberts A."/>
            <person name="Saif S."/>
            <person name="Shea T.D."/>
            <person name="Shenoy N."/>
            <person name="Sisk P."/>
            <person name="Stolte C."/>
            <person name="Sykes S.N."/>
            <person name="Walk T."/>
            <person name="White J."/>
            <person name="Yandava C."/>
            <person name="Izard J."/>
            <person name="Baranova O.V."/>
            <person name="Blanton J.M."/>
            <person name="Tanner A.C."/>
            <person name="Dewhirst F."/>
            <person name="Haas B."/>
            <person name="Nusbaum C."/>
            <person name="Birren B."/>
        </authorList>
    </citation>
    <scope>NUCLEOTIDE SEQUENCE [LARGE SCALE GENOMIC DNA]</scope>
    <source>
        <strain evidence="3 4">F0304</strain>
    </source>
</reference>
<gene>
    <name evidence="3" type="ORF">HMPREF9020_01240</name>
</gene>
<evidence type="ECO:0000313" key="4">
    <source>
        <dbReference type="Proteomes" id="UP000005777"/>
    </source>
</evidence>
<dbReference type="eggNOG" id="COG3152">
    <property type="taxonomic scope" value="Bacteria"/>
</dbReference>
<dbReference type="EMBL" id="ADCX01000012">
    <property type="protein sequence ID" value="EFG26159.1"/>
    <property type="molecule type" value="Genomic_DNA"/>
</dbReference>
<sequence length="344" mass="38235">MTYQQQPDHSSYTPAISPTGHTQPPLGLPWYGISLPKAFSRFFKKYATFNGRASRSEFWFAFLTTRILIPLAWLFIIVTLTALAGSESPSAVGGFGTFVVTIYNLILIVPSLAIETRRLHDSNHSGWWLLGYYICQLILGVILAGVFFSSLVDIAESYNYSLSYITPSDIAENIFEIFGGSFAFIIISLGLNIAFLVFMCLGPKFAGQRFDKPEDNPQFFVSQLRRSQASAQRQAQSYGQIFTQAPVYGQSQNQQPYNPYNQNSFPSQSPYSPYYNQAYSAQQAPQAGQEAPYGQAPAGQTADTSDAQQPYQPYQPGQADQTSENSHPDQNQSNPNQPDSDYTS</sequence>
<feature type="transmembrane region" description="Helical" evidence="2">
    <location>
        <begin position="58"/>
        <end position="85"/>
    </location>
</feature>
<keyword evidence="4" id="KW-1185">Reference proteome</keyword>
<name>W5IGR7_SCAIO</name>
<evidence type="ECO:0000313" key="3">
    <source>
        <dbReference type="EMBL" id="EFG26159.1"/>
    </source>
</evidence>
<feature type="transmembrane region" description="Helical" evidence="2">
    <location>
        <begin position="126"/>
        <end position="152"/>
    </location>
</feature>
<keyword evidence="2" id="KW-0812">Transmembrane</keyword>
<feature type="transmembrane region" description="Helical" evidence="2">
    <location>
        <begin position="177"/>
        <end position="202"/>
    </location>
</feature>
<accession>W5IGR7</accession>
<dbReference type="RefSeq" id="WP_006293632.1">
    <property type="nucleotide sequence ID" value="NZ_GG770226.1"/>
</dbReference>
<feature type="compositionally biased region" description="Polar residues" evidence="1">
    <location>
        <begin position="322"/>
        <end position="344"/>
    </location>
</feature>
<feature type="compositionally biased region" description="Low complexity" evidence="1">
    <location>
        <begin position="250"/>
        <end position="321"/>
    </location>
</feature>
<keyword evidence="2" id="KW-0472">Membrane</keyword>
<dbReference type="AlphaFoldDB" id="W5IGR7"/>
<keyword evidence="2" id="KW-1133">Transmembrane helix</keyword>
<feature type="transmembrane region" description="Helical" evidence="2">
    <location>
        <begin position="91"/>
        <end position="114"/>
    </location>
</feature>